<dbReference type="InterPro" id="IPR038921">
    <property type="entry name" value="YOR389W-like"/>
</dbReference>
<dbReference type="PANTHER" id="PTHR35204:SF1">
    <property type="entry name" value="ENTEROTOXIN"/>
    <property type="match status" value="1"/>
</dbReference>
<comment type="caution">
    <text evidence="2">The sequence shown here is derived from an EMBL/GenBank/DDBJ whole genome shotgun (WGS) entry which is preliminary data.</text>
</comment>
<feature type="chain" id="PRO_5043698713" evidence="1">
    <location>
        <begin position="22"/>
        <end position="520"/>
    </location>
</feature>
<dbReference type="PANTHER" id="PTHR35204">
    <property type="entry name" value="YALI0A21131P"/>
    <property type="match status" value="1"/>
</dbReference>
<organism evidence="2 3">
    <name type="scientific">Orbilia brochopaga</name>
    <dbReference type="NCBI Taxonomy" id="3140254"/>
    <lineage>
        <taxon>Eukaryota</taxon>
        <taxon>Fungi</taxon>
        <taxon>Dikarya</taxon>
        <taxon>Ascomycota</taxon>
        <taxon>Pezizomycotina</taxon>
        <taxon>Orbiliomycetes</taxon>
        <taxon>Orbiliales</taxon>
        <taxon>Orbiliaceae</taxon>
        <taxon>Orbilia</taxon>
    </lineage>
</organism>
<keyword evidence="1" id="KW-0732">Signal</keyword>
<dbReference type="EMBL" id="JAVHNQ010000010">
    <property type="protein sequence ID" value="KAK6338143.1"/>
    <property type="molecule type" value="Genomic_DNA"/>
</dbReference>
<feature type="signal peptide" evidence="1">
    <location>
        <begin position="1"/>
        <end position="21"/>
    </location>
</feature>
<dbReference type="Proteomes" id="UP001375240">
    <property type="component" value="Unassembled WGS sequence"/>
</dbReference>
<keyword evidence="3" id="KW-1185">Reference proteome</keyword>
<evidence type="ECO:0000313" key="2">
    <source>
        <dbReference type="EMBL" id="KAK6338143.1"/>
    </source>
</evidence>
<sequence>MWWRRLSAAVCGCVILQIVGAAAVPHERFEPVAPVEYDGVRNANHIFNAIHSSMRQWGSSLNHNGMSLFLAQVPAGTQFYHGTGTPDPVSGMEWLAFEPEHALNFARMARRHDKSLDQIPGDFSLQSIEQSQVSIAGDDGHQPPTRPVPLPGWLHTYRTKETIPLLYIDGMSAGKCDKGTMDTQDVLLLNATGGYRDIFWEKERAEGLCKLARDTWDGKIKGFIRTEAGFEVILCSFSENLEFVRAVRTGPFTPKGLEPNPDEPLDRHIWDWLKFITARYDGIGGGRVKLDYDDFITCFSYDLDLFRTDDGLPRLMNLSIASLDIVRNDITTMVTQWDSSTGPKGGKIDWQSVADMIIQRYANDLKFIVSDTLTTSEQLFSELRLLLRGFVDSDARNVAIEINRCTAQFIPVDTDAPESLSLAGRAIYSVAKRVCSTLFDVFDANLSLSESREKLRALMKYLGWTVWRKCPECPLNKVCFIPIWPFGSVEDREHPQCRNFTEIQGRRGYWGDFQRRPPRS</sequence>
<gene>
    <name evidence="2" type="ORF">TWF696_001614</name>
</gene>
<name>A0AAV9U9Z1_9PEZI</name>
<accession>A0AAV9U9Z1</accession>
<reference evidence="2 3" key="1">
    <citation type="submission" date="2019-10" db="EMBL/GenBank/DDBJ databases">
        <authorList>
            <person name="Palmer J.M."/>
        </authorList>
    </citation>
    <scope>NUCLEOTIDE SEQUENCE [LARGE SCALE GENOMIC DNA]</scope>
    <source>
        <strain evidence="2 3">TWF696</strain>
    </source>
</reference>
<protein>
    <submittedName>
        <fullName evidence="2">Uncharacterized protein</fullName>
    </submittedName>
</protein>
<evidence type="ECO:0000313" key="3">
    <source>
        <dbReference type="Proteomes" id="UP001375240"/>
    </source>
</evidence>
<evidence type="ECO:0000256" key="1">
    <source>
        <dbReference type="SAM" id="SignalP"/>
    </source>
</evidence>
<proteinExistence type="predicted"/>
<dbReference type="AlphaFoldDB" id="A0AAV9U9Z1"/>